<evidence type="ECO:0000259" key="2">
    <source>
        <dbReference type="Pfam" id="PF13843"/>
    </source>
</evidence>
<reference evidence="3" key="1">
    <citation type="submission" date="2021-02" db="EMBL/GenBank/DDBJ databases">
        <authorList>
            <person name="Nowell W R."/>
        </authorList>
    </citation>
    <scope>NUCLEOTIDE SEQUENCE</scope>
</reference>
<feature type="region of interest" description="Disordered" evidence="1">
    <location>
        <begin position="20"/>
        <end position="62"/>
    </location>
</feature>
<dbReference type="Pfam" id="PF13843">
    <property type="entry name" value="DDE_Tnp_1_7"/>
    <property type="match status" value="1"/>
</dbReference>
<sequence>MSVIPKSNLKRIRDIPLADKNGINNDVNGDQDSDSDRESDFLTTESDDISNSEHISEESDLSNTHFEHGDVVTISQPETLKKMTIRDAFKIFFTNEILDQIVLHTNLYAKRYFDKKIRPQQDSNNIRLDSHCWKPVDRIELESFIELLIQSGVHRKEGIYFAVNIPFEDMDFAINIYFECIDYNVNIYFDANSTVHGSIRCKCGKGISLIKQVTLPNQQHQLAAVSDITVPSSYLDDSSTQLSDDELTGTQTASYNSVTQAPNATRHRLASQSQHNSNKRSRK</sequence>
<proteinExistence type="predicted"/>
<comment type="caution">
    <text evidence="3">The sequence shown here is derived from an EMBL/GenBank/DDBJ whole genome shotgun (WGS) entry which is preliminary data.</text>
</comment>
<dbReference type="PANTHER" id="PTHR46599">
    <property type="entry name" value="PIGGYBAC TRANSPOSABLE ELEMENT-DERIVED PROTEIN 4"/>
    <property type="match status" value="1"/>
</dbReference>
<dbReference type="Proteomes" id="UP000676336">
    <property type="component" value="Unassembled WGS sequence"/>
</dbReference>
<dbReference type="InterPro" id="IPR029526">
    <property type="entry name" value="PGBD"/>
</dbReference>
<evidence type="ECO:0000313" key="4">
    <source>
        <dbReference type="Proteomes" id="UP000676336"/>
    </source>
</evidence>
<feature type="region of interest" description="Disordered" evidence="1">
    <location>
        <begin position="236"/>
        <end position="283"/>
    </location>
</feature>
<dbReference type="PANTHER" id="PTHR46599:SF3">
    <property type="entry name" value="PIGGYBAC TRANSPOSABLE ELEMENT-DERIVED PROTEIN 4"/>
    <property type="match status" value="1"/>
</dbReference>
<organism evidence="3 4">
    <name type="scientific">Rotaria magnacalcarata</name>
    <dbReference type="NCBI Taxonomy" id="392030"/>
    <lineage>
        <taxon>Eukaryota</taxon>
        <taxon>Metazoa</taxon>
        <taxon>Spiralia</taxon>
        <taxon>Gnathifera</taxon>
        <taxon>Rotifera</taxon>
        <taxon>Eurotatoria</taxon>
        <taxon>Bdelloidea</taxon>
        <taxon>Philodinida</taxon>
        <taxon>Philodinidae</taxon>
        <taxon>Rotaria</taxon>
    </lineage>
</organism>
<dbReference type="EMBL" id="CAJOBI010003581">
    <property type="protein sequence ID" value="CAF3973899.1"/>
    <property type="molecule type" value="Genomic_DNA"/>
</dbReference>
<evidence type="ECO:0000313" key="3">
    <source>
        <dbReference type="EMBL" id="CAF3973899.1"/>
    </source>
</evidence>
<gene>
    <name evidence="3" type="ORF">SMN809_LOCUS10476</name>
</gene>
<protein>
    <recommendedName>
        <fullName evidence="2">PiggyBac transposable element-derived protein domain-containing protein</fullName>
    </recommendedName>
</protein>
<evidence type="ECO:0000256" key="1">
    <source>
        <dbReference type="SAM" id="MobiDB-lite"/>
    </source>
</evidence>
<name>A0A8S2MT39_9BILA</name>
<dbReference type="AlphaFoldDB" id="A0A8S2MT39"/>
<feature type="domain" description="PiggyBac transposable element-derived protein" evidence="2">
    <location>
        <begin position="87"/>
        <end position="157"/>
    </location>
</feature>
<accession>A0A8S2MT39</accession>
<feature type="compositionally biased region" description="Polar residues" evidence="1">
    <location>
        <begin position="236"/>
        <end position="263"/>
    </location>
</feature>